<dbReference type="InterPro" id="IPR012675">
    <property type="entry name" value="Beta-grasp_dom_sf"/>
</dbReference>
<proteinExistence type="inferred from homology"/>
<comment type="similarity">
    <text evidence="2">Belongs to the MoaD family.</text>
</comment>
<dbReference type="Proteomes" id="UP001163104">
    <property type="component" value="Chromosome"/>
</dbReference>
<dbReference type="EMBL" id="VDEM01000074">
    <property type="protein sequence ID" value="KAF0821957.1"/>
    <property type="molecule type" value="Genomic_DNA"/>
</dbReference>
<evidence type="ECO:0000313" key="4">
    <source>
        <dbReference type="EMBL" id="KAF0821957.1"/>
    </source>
</evidence>
<name>A0A0J5W2B8_CYTFI</name>
<evidence type="ECO:0000256" key="2">
    <source>
        <dbReference type="ARBA" id="ARBA00024200"/>
    </source>
</evidence>
<sequence>MNKIMFFAHLRDRVGEESVTRDVSGKTIAELKQLLEEEFGLKLDSVMAAVNEEFASDEEVIQNGDTVAFIPPVSGG</sequence>
<dbReference type="NCBIfam" id="TIGR01682">
    <property type="entry name" value="moaD"/>
    <property type="match status" value="1"/>
</dbReference>
<dbReference type="Gene3D" id="3.10.20.30">
    <property type="match status" value="1"/>
</dbReference>
<gene>
    <name evidence="5" type="primary">moaD</name>
    <name evidence="4" type="ORF">KIS1582_4271</name>
    <name evidence="5" type="ORF">OD459_15365</name>
</gene>
<evidence type="ECO:0000313" key="6">
    <source>
        <dbReference type="Proteomes" id="UP000465778"/>
    </source>
</evidence>
<dbReference type="OrthoDB" id="9801945at2"/>
<evidence type="ECO:0000313" key="5">
    <source>
        <dbReference type="EMBL" id="UYG93582.1"/>
    </source>
</evidence>
<evidence type="ECO:0000256" key="1">
    <source>
        <dbReference type="ARBA" id="ARBA00022741"/>
    </source>
</evidence>
<dbReference type="AlphaFoldDB" id="A0A0J5W2B8"/>
<dbReference type="UniPathway" id="UPA00344"/>
<dbReference type="InterPro" id="IPR044672">
    <property type="entry name" value="MOCS2A"/>
</dbReference>
<dbReference type="RefSeq" id="WP_048009471.1">
    <property type="nucleotide sequence ID" value="NZ_CP084990.1"/>
</dbReference>
<reference evidence="4 6" key="1">
    <citation type="journal article" date="2020" name="G3 (Bethesda)">
        <title>Whole Genome Sequencing and Comparative Genomics of Two Nematicidal Bacillus Strains Reveals a Wide Range of Possible Virulence Factors.</title>
        <authorList>
            <person name="Susic N."/>
            <person name="Janezic S."/>
            <person name="Rupnik M."/>
            <person name="Geric Stare B."/>
        </authorList>
    </citation>
    <scope>NUCLEOTIDE SEQUENCE [LARGE SCALE GENOMIC DNA]</scope>
    <source>
        <strain evidence="4 6">I-1582</strain>
    </source>
</reference>
<dbReference type="GO" id="GO:1990133">
    <property type="term" value="C:molybdopterin adenylyltransferase complex"/>
    <property type="evidence" value="ECO:0007669"/>
    <property type="project" value="TreeGrafter"/>
</dbReference>
<keyword evidence="1" id="KW-0547">Nucleotide-binding</keyword>
<dbReference type="Proteomes" id="UP000465778">
    <property type="component" value="Unassembled WGS sequence"/>
</dbReference>
<dbReference type="EMBL" id="CP107027">
    <property type="protein sequence ID" value="UYG93582.1"/>
    <property type="molecule type" value="Genomic_DNA"/>
</dbReference>
<dbReference type="PANTHER" id="PTHR33359:SF1">
    <property type="entry name" value="MOLYBDOPTERIN SYNTHASE SULFUR CARRIER SUBUNIT"/>
    <property type="match status" value="1"/>
</dbReference>
<dbReference type="GO" id="GO:0000166">
    <property type="term" value="F:nucleotide binding"/>
    <property type="evidence" value="ECO:0007669"/>
    <property type="project" value="UniProtKB-KW"/>
</dbReference>
<organism evidence="4 6">
    <name type="scientific">Cytobacillus firmus</name>
    <name type="common">Bacillus firmus</name>
    <dbReference type="NCBI Taxonomy" id="1399"/>
    <lineage>
        <taxon>Bacteria</taxon>
        <taxon>Bacillati</taxon>
        <taxon>Bacillota</taxon>
        <taxon>Bacilli</taxon>
        <taxon>Bacillales</taxon>
        <taxon>Bacillaceae</taxon>
        <taxon>Cytobacillus</taxon>
    </lineage>
</organism>
<dbReference type="SUPFAM" id="SSF54285">
    <property type="entry name" value="MoaD/ThiS"/>
    <property type="match status" value="1"/>
</dbReference>
<dbReference type="PANTHER" id="PTHR33359">
    <property type="entry name" value="MOLYBDOPTERIN SYNTHASE SULFUR CARRIER SUBUNIT"/>
    <property type="match status" value="1"/>
</dbReference>
<reference evidence="5" key="2">
    <citation type="submission" date="2022-10" db="EMBL/GenBank/DDBJ databases">
        <title>Mechanism of multi-heavy metal repair in Cytobacillus Firmus M7.</title>
        <authorList>
            <person name="Li X."/>
            <person name="Yu C."/>
        </authorList>
    </citation>
    <scope>NUCLEOTIDE SEQUENCE</scope>
    <source>
        <strain evidence="5">M7</strain>
    </source>
</reference>
<dbReference type="InterPro" id="IPR016155">
    <property type="entry name" value="Mopterin_synth/thiamin_S_b"/>
</dbReference>
<dbReference type="GO" id="GO:0006777">
    <property type="term" value="P:Mo-molybdopterin cofactor biosynthetic process"/>
    <property type="evidence" value="ECO:0007669"/>
    <property type="project" value="InterPro"/>
</dbReference>
<protein>
    <recommendedName>
        <fullName evidence="3">Molybdopterin synthase sulfur carrier subunit</fullName>
    </recommendedName>
</protein>
<evidence type="ECO:0000256" key="3">
    <source>
        <dbReference type="ARBA" id="ARBA00024247"/>
    </source>
</evidence>
<dbReference type="Pfam" id="PF02597">
    <property type="entry name" value="ThiS"/>
    <property type="match status" value="1"/>
</dbReference>
<dbReference type="CDD" id="cd00754">
    <property type="entry name" value="Ubl_MoaD"/>
    <property type="match status" value="1"/>
</dbReference>
<accession>A0A0J5W2B8</accession>
<dbReference type="InterPro" id="IPR003749">
    <property type="entry name" value="ThiS/MoaD-like"/>
</dbReference>